<sequence>MVKCFDDINEGDRSALQNFNINKDSLRFGKLNLTYDNWRADEVLKAILPEDKDSLTSYSVIGHIVHVNLRDHLLEYRKVIGQVFLDKIKGARTVVNKTDIIDNMYRNFNMEILCGEDCMLAQVRENHCTFEFDFSSVYWNPRLCTEHERIAKKIKQGDVLYDVFAGVGPFAIPAAKKKCIVLANDLNPESHKWLEHNAKLNKVNALIHTFNKDGEVFIKEDVRSDMLQRWQNVDFRNNTMHITMNLPAMAVTFLKVFNGLFTPEELESLEIKIFPVVYVYCFAKGDNPVTVAKKMVEENLCVELREDMIDVFHVRNVSVKKEMMRVAFQLSKSILTGECSRHCKISRKCVQNFPGDTQVKRLCVEDSGEDYEKHIHVIELSTP</sequence>
<evidence type="ECO:0000256" key="8">
    <source>
        <dbReference type="ARBA" id="ARBA00023242"/>
    </source>
</evidence>
<dbReference type="Gene3D" id="3.30.300.110">
    <property type="entry name" value="Met-10+ protein-like domains"/>
    <property type="match status" value="1"/>
</dbReference>
<dbReference type="Proteomes" id="UP000235965">
    <property type="component" value="Unassembled WGS sequence"/>
</dbReference>
<feature type="binding site" evidence="11">
    <location>
        <begin position="213"/>
        <end position="214"/>
    </location>
    <ligand>
        <name>S-adenosyl-L-methionine</name>
        <dbReference type="ChEBI" id="CHEBI:59789"/>
    </ligand>
</feature>
<dbReference type="GO" id="GO:0005634">
    <property type="term" value="C:nucleus"/>
    <property type="evidence" value="ECO:0007669"/>
    <property type="project" value="UniProtKB-SubCell"/>
</dbReference>
<comment type="function">
    <text evidence="9">Involved in mitochondrial tRNA methylation. Specifically methylates the N1 position of guanosine-37 in various tRNAs. Methylation is not dependent on the nature of the nucleoside 5' of the target nucleoside. This is the first step in the biosynthesis of wybutosine (yW), a modified base adjacent to the anticodon of tRNAs and required for accurate decoding.</text>
</comment>
<comment type="subcellular location">
    <subcellularLocation>
        <location evidence="11">Mitochondrion matrix</location>
    </subcellularLocation>
    <subcellularLocation>
        <location evidence="11">Nucleus</location>
    </subcellularLocation>
    <subcellularLocation>
        <location evidence="11">Cytoplasm</location>
    </subcellularLocation>
    <text evidence="11">Predominantly in the mitochondria and in the nucleus.</text>
</comment>
<dbReference type="InterPro" id="IPR029063">
    <property type="entry name" value="SAM-dependent_MTases_sf"/>
</dbReference>
<keyword evidence="6 11" id="KW-0819">tRNA processing</keyword>
<evidence type="ECO:0000256" key="4">
    <source>
        <dbReference type="ARBA" id="ARBA00022679"/>
    </source>
</evidence>
<evidence type="ECO:0000256" key="3">
    <source>
        <dbReference type="ARBA" id="ARBA00022603"/>
    </source>
</evidence>
<dbReference type="InterPro" id="IPR025792">
    <property type="entry name" value="tRNA_Gua_MeTrfase_euk"/>
</dbReference>
<evidence type="ECO:0000256" key="2">
    <source>
        <dbReference type="ARBA" id="ARBA00022490"/>
    </source>
</evidence>
<dbReference type="Pfam" id="PF25133">
    <property type="entry name" value="TYW2_N_2"/>
    <property type="match status" value="1"/>
</dbReference>
<evidence type="ECO:0000256" key="9">
    <source>
        <dbReference type="ARBA" id="ARBA00045951"/>
    </source>
</evidence>
<dbReference type="PROSITE" id="PS51684">
    <property type="entry name" value="SAM_MT_TRM5_TYW2"/>
    <property type="match status" value="1"/>
</dbReference>
<dbReference type="HAMAP" id="MF_03152">
    <property type="entry name" value="TRM5"/>
    <property type="match status" value="1"/>
</dbReference>
<keyword evidence="5 11" id="KW-0949">S-adenosyl-L-methionine</keyword>
<keyword evidence="3 11" id="KW-0489">Methyltransferase</keyword>
<keyword evidence="14" id="KW-1185">Reference proteome</keyword>
<feature type="binding site" evidence="11">
    <location>
        <position position="147"/>
    </location>
    <ligand>
        <name>S-adenosyl-L-methionine</name>
        <dbReference type="ChEBI" id="CHEBI:59789"/>
    </ligand>
</feature>
<organism evidence="13 14">
    <name type="scientific">Cryptotermes secundus</name>
    <dbReference type="NCBI Taxonomy" id="105785"/>
    <lineage>
        <taxon>Eukaryota</taxon>
        <taxon>Metazoa</taxon>
        <taxon>Ecdysozoa</taxon>
        <taxon>Arthropoda</taxon>
        <taxon>Hexapoda</taxon>
        <taxon>Insecta</taxon>
        <taxon>Pterygota</taxon>
        <taxon>Neoptera</taxon>
        <taxon>Polyneoptera</taxon>
        <taxon>Dictyoptera</taxon>
        <taxon>Blattodea</taxon>
        <taxon>Blattoidea</taxon>
        <taxon>Termitoidae</taxon>
        <taxon>Kalotermitidae</taxon>
        <taxon>Cryptotermitinae</taxon>
        <taxon>Cryptotermes</taxon>
    </lineage>
</organism>
<comment type="caution">
    <text evidence="13">The sequence shown here is derived from an EMBL/GenBank/DDBJ whole genome shotgun (WGS) entry which is preliminary data.</text>
</comment>
<feature type="domain" description="SAM-dependent methyltransferase TRM5/TYW2-type" evidence="12">
    <location>
        <begin position="58"/>
        <end position="332"/>
    </location>
</feature>
<evidence type="ECO:0000256" key="7">
    <source>
        <dbReference type="ARBA" id="ARBA00023128"/>
    </source>
</evidence>
<comment type="catalytic activity">
    <reaction evidence="10 11">
        <text>guanosine(37) in tRNA + S-adenosyl-L-methionine = N(1)-methylguanosine(37) in tRNA + S-adenosyl-L-homocysteine + H(+)</text>
        <dbReference type="Rhea" id="RHEA:36899"/>
        <dbReference type="Rhea" id="RHEA-COMP:10145"/>
        <dbReference type="Rhea" id="RHEA-COMP:10147"/>
        <dbReference type="ChEBI" id="CHEBI:15378"/>
        <dbReference type="ChEBI" id="CHEBI:57856"/>
        <dbReference type="ChEBI" id="CHEBI:59789"/>
        <dbReference type="ChEBI" id="CHEBI:73542"/>
        <dbReference type="ChEBI" id="CHEBI:74269"/>
        <dbReference type="EC" id="2.1.1.228"/>
    </reaction>
</comment>
<dbReference type="InParanoid" id="A0A2J7Q8P6"/>
<feature type="binding site" evidence="11">
    <location>
        <begin position="185"/>
        <end position="186"/>
    </location>
    <ligand>
        <name>S-adenosyl-L-methionine</name>
        <dbReference type="ChEBI" id="CHEBI:59789"/>
    </ligand>
</feature>
<keyword evidence="8 11" id="KW-0539">Nucleus</keyword>
<comment type="similarity">
    <text evidence="11">Belongs to the TRM5 / TYW2 family.</text>
</comment>
<keyword evidence="2 11" id="KW-0963">Cytoplasm</keyword>
<dbReference type="FunFam" id="3.30.300.110:FF:000001">
    <property type="entry name" value="tRNA (guanine(37)-N1)-methyltransferase"/>
    <property type="match status" value="1"/>
</dbReference>
<dbReference type="GO" id="GO:0070901">
    <property type="term" value="P:mitochondrial tRNA methylation"/>
    <property type="evidence" value="ECO:0007669"/>
    <property type="project" value="UniProtKB-ARBA"/>
</dbReference>
<dbReference type="STRING" id="105785.A0A2J7Q8P6"/>
<evidence type="ECO:0000256" key="5">
    <source>
        <dbReference type="ARBA" id="ARBA00022691"/>
    </source>
</evidence>
<dbReference type="PANTHER" id="PTHR23245">
    <property type="entry name" value="TRNA METHYLTRANSFERASE"/>
    <property type="match status" value="1"/>
</dbReference>
<protein>
    <recommendedName>
        <fullName evidence="11">tRNA (guanine(37)-N1)-methyltransferase</fullName>
        <ecNumber evidence="11">2.1.1.228</ecNumber>
    </recommendedName>
    <alternativeName>
        <fullName evidence="11">M1G-methyltransferase</fullName>
    </alternativeName>
    <alternativeName>
        <fullName evidence="11">tRNA [GM37] methyltransferase</fullName>
    </alternativeName>
    <alternativeName>
        <fullName evidence="11">tRNA methyltransferase 5 homolog</fullName>
    </alternativeName>
</protein>
<dbReference type="AlphaFoldDB" id="A0A2J7Q8P6"/>
<evidence type="ECO:0000259" key="12">
    <source>
        <dbReference type="PROSITE" id="PS51684"/>
    </source>
</evidence>
<name>A0A2J7Q8P6_9NEOP</name>
<dbReference type="Pfam" id="PF02475">
    <property type="entry name" value="TRM5-TYW2_MTfase"/>
    <property type="match status" value="1"/>
</dbReference>
<evidence type="ECO:0000256" key="10">
    <source>
        <dbReference type="ARBA" id="ARBA00047783"/>
    </source>
</evidence>
<dbReference type="GO" id="GO:0052906">
    <property type="term" value="F:tRNA (guanine(37)-N1)-methyltransferase activity"/>
    <property type="evidence" value="ECO:0007669"/>
    <property type="project" value="UniProtKB-UniRule"/>
</dbReference>
<dbReference type="GO" id="GO:0002939">
    <property type="term" value="P:tRNA N1-guanine methylation"/>
    <property type="evidence" value="ECO:0007669"/>
    <property type="project" value="TreeGrafter"/>
</dbReference>
<dbReference type="OrthoDB" id="408788at2759"/>
<dbReference type="InterPro" id="IPR056744">
    <property type="entry name" value="TRM5/TYW2-like_N"/>
</dbReference>
<dbReference type="FunCoup" id="A0A2J7Q8P6">
    <property type="interactions" value="1040"/>
</dbReference>
<comment type="subunit">
    <text evidence="11">Monomer.</text>
</comment>
<evidence type="ECO:0000313" key="14">
    <source>
        <dbReference type="Proteomes" id="UP000235965"/>
    </source>
</evidence>
<accession>A0A2J7Q8P6</accession>
<comment type="function">
    <text evidence="11">Specifically methylates the N1 position of guanosine-37 in various cytoplasmic and mitochondrial tRNAs. Methylation is not dependent on the nature of the nucleoside 5' of the target nucleoside. This is the first step in the biosynthesis of wybutosine (yW), a modified base adjacent to the anticodon of tRNAs and required for accurate decoding.</text>
</comment>
<dbReference type="Gene3D" id="3.40.50.150">
    <property type="entry name" value="Vaccinia Virus protein VP39"/>
    <property type="match status" value="1"/>
</dbReference>
<evidence type="ECO:0000256" key="6">
    <source>
        <dbReference type="ARBA" id="ARBA00022694"/>
    </source>
</evidence>
<keyword evidence="7 11" id="KW-0496">Mitochondrion</keyword>
<evidence type="ECO:0000256" key="1">
    <source>
        <dbReference type="ARBA" id="ARBA00009775"/>
    </source>
</evidence>
<dbReference type="EC" id="2.1.1.228" evidence="11"/>
<feature type="binding site" evidence="11">
    <location>
        <position position="245"/>
    </location>
    <ligand>
        <name>S-adenosyl-L-methionine</name>
        <dbReference type="ChEBI" id="CHEBI:59789"/>
    </ligand>
</feature>
<comment type="similarity">
    <text evidence="1">Belongs to the class I-like SAM-binding methyltransferase superfamily. TRM5/TYW2 family.</text>
</comment>
<dbReference type="EMBL" id="NEVH01016949">
    <property type="protein sequence ID" value="PNF24943.1"/>
    <property type="molecule type" value="Genomic_DNA"/>
</dbReference>
<reference evidence="13 14" key="1">
    <citation type="submission" date="2017-12" db="EMBL/GenBank/DDBJ databases">
        <title>Hemimetabolous genomes reveal molecular basis of termite eusociality.</title>
        <authorList>
            <person name="Harrison M.C."/>
            <person name="Jongepier E."/>
            <person name="Robertson H.M."/>
            <person name="Arning N."/>
            <person name="Bitard-Feildel T."/>
            <person name="Chao H."/>
            <person name="Childers C.P."/>
            <person name="Dinh H."/>
            <person name="Doddapaneni H."/>
            <person name="Dugan S."/>
            <person name="Gowin J."/>
            <person name="Greiner C."/>
            <person name="Han Y."/>
            <person name="Hu H."/>
            <person name="Hughes D.S.T."/>
            <person name="Huylmans A.-K."/>
            <person name="Kemena C."/>
            <person name="Kremer L.P.M."/>
            <person name="Lee S.L."/>
            <person name="Lopez-Ezquerra A."/>
            <person name="Mallet L."/>
            <person name="Monroy-Kuhn J.M."/>
            <person name="Moser A."/>
            <person name="Murali S.C."/>
            <person name="Muzny D.M."/>
            <person name="Otani S."/>
            <person name="Piulachs M.-D."/>
            <person name="Poelchau M."/>
            <person name="Qu J."/>
            <person name="Schaub F."/>
            <person name="Wada-Katsumata A."/>
            <person name="Worley K.C."/>
            <person name="Xie Q."/>
            <person name="Ylla G."/>
            <person name="Poulsen M."/>
            <person name="Gibbs R.A."/>
            <person name="Schal C."/>
            <person name="Richards S."/>
            <person name="Belles X."/>
            <person name="Korb J."/>
            <person name="Bornberg-Bauer E."/>
        </authorList>
    </citation>
    <scope>NUCLEOTIDE SEQUENCE [LARGE SCALE GENOMIC DNA]</scope>
    <source>
        <tissue evidence="13">Whole body</tissue>
    </source>
</reference>
<evidence type="ECO:0000313" key="13">
    <source>
        <dbReference type="EMBL" id="PNF24943.1"/>
    </source>
</evidence>
<gene>
    <name evidence="13" type="ORF">B7P43_G09155</name>
</gene>
<proteinExistence type="inferred from homology"/>
<dbReference type="InterPro" id="IPR030382">
    <property type="entry name" value="MeTrfase_TRM5/TYW2"/>
</dbReference>
<keyword evidence="4 11" id="KW-0808">Transferase</keyword>
<dbReference type="GO" id="GO:0005759">
    <property type="term" value="C:mitochondrial matrix"/>
    <property type="evidence" value="ECO:0007669"/>
    <property type="project" value="UniProtKB-SubCell"/>
</dbReference>
<dbReference type="InterPro" id="IPR056743">
    <property type="entry name" value="TRM5-TYW2-like_MTfase"/>
</dbReference>
<evidence type="ECO:0000256" key="11">
    <source>
        <dbReference type="HAMAP-Rule" id="MF_03152"/>
    </source>
</evidence>
<dbReference type="PANTHER" id="PTHR23245:SF36">
    <property type="entry name" value="TRNA (GUANINE(37)-N1)-METHYLTRANSFERASE"/>
    <property type="match status" value="1"/>
</dbReference>
<dbReference type="SUPFAM" id="SSF53335">
    <property type="entry name" value="S-adenosyl-L-methionine-dependent methyltransferases"/>
    <property type="match status" value="1"/>
</dbReference>